<dbReference type="EMBL" id="JAANOW010000003">
    <property type="protein sequence ID" value="NIH98281.1"/>
    <property type="molecule type" value="Genomic_DNA"/>
</dbReference>
<reference evidence="6 7" key="1">
    <citation type="submission" date="2020-03" db="EMBL/GenBank/DDBJ databases">
        <title>Sequencing the genomes of 1000 actinobacteria strains.</title>
        <authorList>
            <person name="Klenk H.-P."/>
        </authorList>
    </citation>
    <scope>NUCLEOTIDE SEQUENCE [LARGE SCALE GENOMIC DNA]</scope>
    <source>
        <strain evidence="6 7">DSM 44556</strain>
    </source>
</reference>
<keyword evidence="4" id="KW-0472">Membrane</keyword>
<organism evidence="6 7">
    <name type="scientific">Mycolicibacterium fluoranthenivorans</name>
    <dbReference type="NCBI Taxonomy" id="258505"/>
    <lineage>
        <taxon>Bacteria</taxon>
        <taxon>Bacillati</taxon>
        <taxon>Actinomycetota</taxon>
        <taxon>Actinomycetes</taxon>
        <taxon>Mycobacteriales</taxon>
        <taxon>Mycobacteriaceae</taxon>
        <taxon>Mycolicibacterium</taxon>
    </lineage>
</organism>
<accession>A0A7X5U4H9</accession>
<evidence type="ECO:0000313" key="7">
    <source>
        <dbReference type="Proteomes" id="UP000547444"/>
    </source>
</evidence>
<keyword evidence="3" id="KW-1133">Transmembrane helix</keyword>
<feature type="domain" description="DUF1232" evidence="5">
    <location>
        <begin position="65"/>
        <end position="99"/>
    </location>
</feature>
<evidence type="ECO:0000256" key="1">
    <source>
        <dbReference type="ARBA" id="ARBA00004127"/>
    </source>
</evidence>
<sequence>MMAHVWTTVIAVLAGLLLLWLALLIALAVTRPADLRVTDLLRLLPDTVILLRRLAADPDLPRGVRIRLVLLLGYLVLPIDLIPDFIPVLGFADDAIIVAITLRSVTRRAGPAALQTHWPGTSEGLQAVRRFAGIDHTES</sequence>
<keyword evidence="7" id="KW-1185">Reference proteome</keyword>
<dbReference type="AlphaFoldDB" id="A0A7X5U4H9"/>
<evidence type="ECO:0000313" key="6">
    <source>
        <dbReference type="EMBL" id="NIH98281.1"/>
    </source>
</evidence>
<name>A0A7X5U4H9_9MYCO</name>
<dbReference type="Proteomes" id="UP000547444">
    <property type="component" value="Unassembled WGS sequence"/>
</dbReference>
<dbReference type="InterPro" id="IPR010652">
    <property type="entry name" value="DUF1232"/>
</dbReference>
<evidence type="ECO:0000259" key="5">
    <source>
        <dbReference type="Pfam" id="PF06803"/>
    </source>
</evidence>
<keyword evidence="2" id="KW-0812">Transmembrane</keyword>
<evidence type="ECO:0000256" key="4">
    <source>
        <dbReference type="ARBA" id="ARBA00023136"/>
    </source>
</evidence>
<evidence type="ECO:0000256" key="2">
    <source>
        <dbReference type="ARBA" id="ARBA00022692"/>
    </source>
</evidence>
<dbReference type="Pfam" id="PF06803">
    <property type="entry name" value="DUF1232"/>
    <property type="match status" value="1"/>
</dbReference>
<dbReference type="GO" id="GO:0012505">
    <property type="term" value="C:endomembrane system"/>
    <property type="evidence" value="ECO:0007669"/>
    <property type="project" value="UniProtKB-SubCell"/>
</dbReference>
<protein>
    <submittedName>
        <fullName evidence="6">Uncharacterized membrane protein YkvA (DUF1232 family)</fullName>
    </submittedName>
</protein>
<evidence type="ECO:0000256" key="3">
    <source>
        <dbReference type="ARBA" id="ARBA00022989"/>
    </source>
</evidence>
<comment type="caution">
    <text evidence="6">The sequence shown here is derived from an EMBL/GenBank/DDBJ whole genome shotgun (WGS) entry which is preliminary data.</text>
</comment>
<proteinExistence type="predicted"/>
<comment type="subcellular location">
    <subcellularLocation>
        <location evidence="1">Endomembrane system</location>
        <topology evidence="1">Multi-pass membrane protein</topology>
    </subcellularLocation>
</comment>
<gene>
    <name evidence="6" type="ORF">FHU31_005287</name>
</gene>